<dbReference type="Gene3D" id="2.40.128.270">
    <property type="match status" value="1"/>
</dbReference>
<proteinExistence type="predicted"/>
<accession>A0ABW2NAE9</accession>
<name>A0ABW2NAE9_9ACTN</name>
<evidence type="ECO:0000259" key="2">
    <source>
        <dbReference type="Pfam" id="PF03724"/>
    </source>
</evidence>
<keyword evidence="4" id="KW-1185">Reference proteome</keyword>
<gene>
    <name evidence="3" type="ORF">ACFQO6_22565</name>
</gene>
<evidence type="ECO:0000313" key="4">
    <source>
        <dbReference type="Proteomes" id="UP001596524"/>
    </source>
</evidence>
<dbReference type="PANTHER" id="PTHR35535">
    <property type="entry name" value="HEAT SHOCK PROTEIN HSLJ"/>
    <property type="match status" value="1"/>
</dbReference>
<sequence>MGARRGLGVVALAIALAGTGCSAGIGEPDSGDPDSALAGTWLLVSGRTADGPLVVTPDTHVTLTFDDDGMGGKAPCNDYGADYELDGDSFEVPGSGIERTLMGCGQEPEALESAYLSALTEVDTVTRDGDTLTMTGADDHLELRLQEPWPRADVVDRRWVLAAWTDDAGVVHRPTWERGRRPFVRLGQGGDTGGRISASTGCRVLEGRWLEWRGAPHVARAEWHGECPDRLMDQEMAVGNALSEPVLEVRERAGRTELVLRYAHGNGPAEVVYRR</sequence>
<evidence type="ECO:0000256" key="1">
    <source>
        <dbReference type="SAM" id="SignalP"/>
    </source>
</evidence>
<feature type="chain" id="PRO_5045889724" evidence="1">
    <location>
        <begin position="24"/>
        <end position="275"/>
    </location>
</feature>
<evidence type="ECO:0000313" key="3">
    <source>
        <dbReference type="EMBL" id="MFC7363071.1"/>
    </source>
</evidence>
<feature type="signal peptide" evidence="1">
    <location>
        <begin position="1"/>
        <end position="23"/>
    </location>
</feature>
<dbReference type="InterPro" id="IPR005184">
    <property type="entry name" value="DUF306_Meta_HslJ"/>
</dbReference>
<feature type="domain" description="DUF306" evidence="2">
    <location>
        <begin position="39"/>
        <end position="143"/>
    </location>
</feature>
<dbReference type="Pfam" id="PF03724">
    <property type="entry name" value="META"/>
    <property type="match status" value="1"/>
</dbReference>
<protein>
    <submittedName>
        <fullName evidence="3">META domain-containing protein</fullName>
    </submittedName>
</protein>
<comment type="caution">
    <text evidence="3">The sequence shown here is derived from an EMBL/GenBank/DDBJ whole genome shotgun (WGS) entry which is preliminary data.</text>
</comment>
<dbReference type="Proteomes" id="UP001596524">
    <property type="component" value="Unassembled WGS sequence"/>
</dbReference>
<dbReference type="InterPro" id="IPR053147">
    <property type="entry name" value="Hsp_HslJ-like"/>
</dbReference>
<dbReference type="PANTHER" id="PTHR35535:SF1">
    <property type="entry name" value="HEAT SHOCK PROTEIN HSLJ"/>
    <property type="match status" value="1"/>
</dbReference>
<dbReference type="InterPro" id="IPR038670">
    <property type="entry name" value="HslJ-like_sf"/>
</dbReference>
<organism evidence="3 4">
    <name type="scientific">Nocardioides astragali</name>
    <dbReference type="NCBI Taxonomy" id="1776736"/>
    <lineage>
        <taxon>Bacteria</taxon>
        <taxon>Bacillati</taxon>
        <taxon>Actinomycetota</taxon>
        <taxon>Actinomycetes</taxon>
        <taxon>Propionibacteriales</taxon>
        <taxon>Nocardioidaceae</taxon>
        <taxon>Nocardioides</taxon>
    </lineage>
</organism>
<dbReference type="EMBL" id="JBHTCH010000028">
    <property type="protein sequence ID" value="MFC7363071.1"/>
    <property type="molecule type" value="Genomic_DNA"/>
</dbReference>
<reference evidence="4" key="1">
    <citation type="journal article" date="2019" name="Int. J. Syst. Evol. Microbiol.">
        <title>The Global Catalogue of Microorganisms (GCM) 10K type strain sequencing project: providing services to taxonomists for standard genome sequencing and annotation.</title>
        <authorList>
            <consortium name="The Broad Institute Genomics Platform"/>
            <consortium name="The Broad Institute Genome Sequencing Center for Infectious Disease"/>
            <person name="Wu L."/>
            <person name="Ma J."/>
        </authorList>
    </citation>
    <scope>NUCLEOTIDE SEQUENCE [LARGE SCALE GENOMIC DNA]</scope>
    <source>
        <strain evidence="4">FCH27</strain>
    </source>
</reference>
<dbReference type="RefSeq" id="WP_255891448.1">
    <property type="nucleotide sequence ID" value="NZ_JAFMZM010000004.1"/>
</dbReference>
<dbReference type="PROSITE" id="PS51257">
    <property type="entry name" value="PROKAR_LIPOPROTEIN"/>
    <property type="match status" value="1"/>
</dbReference>
<keyword evidence="1" id="KW-0732">Signal</keyword>